<protein>
    <submittedName>
        <fullName evidence="4">Nicotinamidase-related amidase</fullName>
    </submittedName>
</protein>
<name>A0A370GSW0_9BACI</name>
<dbReference type="SUPFAM" id="SSF52499">
    <property type="entry name" value="Isochorismatase-like hydrolases"/>
    <property type="match status" value="1"/>
</dbReference>
<dbReference type="PANTHER" id="PTHR43540">
    <property type="entry name" value="PEROXYUREIDOACRYLATE/UREIDOACRYLATE AMIDOHYDROLASE-RELATED"/>
    <property type="match status" value="1"/>
</dbReference>
<dbReference type="Gene3D" id="3.40.50.850">
    <property type="entry name" value="Isochorismatase-like"/>
    <property type="match status" value="1"/>
</dbReference>
<dbReference type="RefSeq" id="WP_158538317.1">
    <property type="nucleotide sequence ID" value="NZ_QQAY01000002.1"/>
</dbReference>
<dbReference type="GO" id="GO:0016787">
    <property type="term" value="F:hydrolase activity"/>
    <property type="evidence" value="ECO:0007669"/>
    <property type="project" value="UniProtKB-KW"/>
</dbReference>
<evidence type="ECO:0000313" key="5">
    <source>
        <dbReference type="Proteomes" id="UP000255326"/>
    </source>
</evidence>
<reference evidence="4 5" key="1">
    <citation type="submission" date="2018-07" db="EMBL/GenBank/DDBJ databases">
        <title>Genomic Encyclopedia of Type Strains, Phase IV (KMG-IV): sequencing the most valuable type-strain genomes for metagenomic binning, comparative biology and taxonomic classification.</title>
        <authorList>
            <person name="Goeker M."/>
        </authorList>
    </citation>
    <scope>NUCLEOTIDE SEQUENCE [LARGE SCALE GENOMIC DNA]</scope>
    <source>
        <strain evidence="4 5">DSM 25281</strain>
    </source>
</reference>
<accession>A0A370GSW0</accession>
<evidence type="ECO:0000313" key="4">
    <source>
        <dbReference type="EMBL" id="RDI45614.1"/>
    </source>
</evidence>
<dbReference type="CDD" id="cd00431">
    <property type="entry name" value="cysteine_hydrolases"/>
    <property type="match status" value="1"/>
</dbReference>
<sequence length="187" mass="20798">MTSALLILDIQKDFVLPSGRFPIAEHQMLPIISRINEVSELFHLSNLPVIYIGNEFERKQIIGNFFRNGAALKGSQGAELDDRLTRVNDIYFSKKQGNALTNTMLTNYLRNNKAKHLFIMGVFAEGCIKATAFGSIKKGFHTTVIMDGVGGGTDQKVENSFRLMAKKGISLLKSHSIVNELSLRPVK</sequence>
<feature type="domain" description="Isochorismatase-like" evidence="3">
    <location>
        <begin position="3"/>
        <end position="172"/>
    </location>
</feature>
<comment type="similarity">
    <text evidence="1">Belongs to the isochorismatase family.</text>
</comment>
<keyword evidence="5" id="KW-1185">Reference proteome</keyword>
<dbReference type="PANTHER" id="PTHR43540:SF6">
    <property type="entry name" value="ISOCHORISMATASE-LIKE DOMAIN-CONTAINING PROTEIN"/>
    <property type="match status" value="1"/>
</dbReference>
<dbReference type="InterPro" id="IPR036380">
    <property type="entry name" value="Isochorismatase-like_sf"/>
</dbReference>
<evidence type="ECO:0000259" key="3">
    <source>
        <dbReference type="Pfam" id="PF00857"/>
    </source>
</evidence>
<organism evidence="4 5">
    <name type="scientific">Falsibacillus pallidus</name>
    <dbReference type="NCBI Taxonomy" id="493781"/>
    <lineage>
        <taxon>Bacteria</taxon>
        <taxon>Bacillati</taxon>
        <taxon>Bacillota</taxon>
        <taxon>Bacilli</taxon>
        <taxon>Bacillales</taxon>
        <taxon>Bacillaceae</taxon>
        <taxon>Falsibacillus</taxon>
    </lineage>
</organism>
<keyword evidence="2" id="KW-0378">Hydrolase</keyword>
<dbReference type="Pfam" id="PF00857">
    <property type="entry name" value="Isochorismatase"/>
    <property type="match status" value="1"/>
</dbReference>
<dbReference type="Proteomes" id="UP000255326">
    <property type="component" value="Unassembled WGS sequence"/>
</dbReference>
<proteinExistence type="inferred from homology"/>
<evidence type="ECO:0000256" key="1">
    <source>
        <dbReference type="ARBA" id="ARBA00006336"/>
    </source>
</evidence>
<comment type="caution">
    <text evidence="4">The sequence shown here is derived from an EMBL/GenBank/DDBJ whole genome shotgun (WGS) entry which is preliminary data.</text>
</comment>
<evidence type="ECO:0000256" key="2">
    <source>
        <dbReference type="ARBA" id="ARBA00022801"/>
    </source>
</evidence>
<dbReference type="OrthoDB" id="2842907at2"/>
<dbReference type="InterPro" id="IPR000868">
    <property type="entry name" value="Isochorismatase-like_dom"/>
</dbReference>
<dbReference type="EMBL" id="QQAY01000002">
    <property type="protein sequence ID" value="RDI45614.1"/>
    <property type="molecule type" value="Genomic_DNA"/>
</dbReference>
<gene>
    <name evidence="4" type="ORF">DFR59_102243</name>
</gene>
<dbReference type="AlphaFoldDB" id="A0A370GSW0"/>
<dbReference type="InterPro" id="IPR050272">
    <property type="entry name" value="Isochorismatase-like_hydrls"/>
</dbReference>